<dbReference type="RefSeq" id="WP_078219179.1">
    <property type="nucleotide sequence ID" value="NZ_MUXZ01000037.1"/>
</dbReference>
<dbReference type="PANTHER" id="PTHR39591">
    <property type="entry name" value="UPF0265 PROTEIN YEEX"/>
    <property type="match status" value="1"/>
</dbReference>
<gene>
    <name evidence="2" type="primary">tmaR</name>
    <name evidence="3" type="ORF">NCTC1659_00200</name>
</gene>
<protein>
    <recommendedName>
        <fullName evidence="2">Pole-localizer protein TmaR</fullName>
    </recommendedName>
</protein>
<comment type="similarity">
    <text evidence="2">Belongs to the pole-localizer TmaR family.</text>
</comment>
<name>A0A1V4AZ21_9PAST</name>
<dbReference type="Pfam" id="PF04363">
    <property type="entry name" value="DUF496"/>
    <property type="match status" value="1"/>
</dbReference>
<dbReference type="HAMAP" id="MF_00683">
    <property type="entry name" value="UPF0265"/>
    <property type="match status" value="1"/>
</dbReference>
<dbReference type="GO" id="GO:0032880">
    <property type="term" value="P:regulation of protein localization"/>
    <property type="evidence" value="ECO:0007669"/>
    <property type="project" value="UniProtKB-UniRule"/>
</dbReference>
<dbReference type="EMBL" id="UGHF01000001">
    <property type="protein sequence ID" value="STO58979.1"/>
    <property type="molecule type" value="Genomic_DNA"/>
</dbReference>
<comment type="function">
    <text evidence="2">Pole-localizer protein involved in the regulation of several cellular processes.</text>
</comment>
<dbReference type="Proteomes" id="UP000254329">
    <property type="component" value="Unassembled WGS sequence"/>
</dbReference>
<evidence type="ECO:0000256" key="1">
    <source>
        <dbReference type="ARBA" id="ARBA00022490"/>
    </source>
</evidence>
<dbReference type="PANTHER" id="PTHR39591:SF1">
    <property type="entry name" value="UPF0265 PROTEIN YEEX"/>
    <property type="match status" value="1"/>
</dbReference>
<comment type="subcellular location">
    <subcellularLocation>
        <location evidence="2">Cytoplasm</location>
    </subcellularLocation>
</comment>
<dbReference type="NCBIfam" id="NF003844">
    <property type="entry name" value="PRK05423.1"/>
    <property type="match status" value="1"/>
</dbReference>
<dbReference type="PIRSF" id="PIRSF028773">
    <property type="entry name" value="UCP028773"/>
    <property type="match status" value="1"/>
</dbReference>
<keyword evidence="2" id="KW-0175">Coiled coil</keyword>
<evidence type="ECO:0000256" key="2">
    <source>
        <dbReference type="HAMAP-Rule" id="MF_00683"/>
    </source>
</evidence>
<dbReference type="InterPro" id="IPR007458">
    <property type="entry name" value="DUF496"/>
</dbReference>
<organism evidence="3 4">
    <name type="scientific">Canicola haemoglobinophilus</name>
    <dbReference type="NCBI Taxonomy" id="733"/>
    <lineage>
        <taxon>Bacteria</taxon>
        <taxon>Pseudomonadati</taxon>
        <taxon>Pseudomonadota</taxon>
        <taxon>Gammaproteobacteria</taxon>
        <taxon>Pasteurellales</taxon>
        <taxon>Pasteurellaceae</taxon>
        <taxon>Canicola</taxon>
    </lineage>
</organism>
<reference evidence="3 4" key="1">
    <citation type="submission" date="2018-06" db="EMBL/GenBank/DDBJ databases">
        <authorList>
            <consortium name="Pathogen Informatics"/>
            <person name="Doyle S."/>
        </authorList>
    </citation>
    <scope>NUCLEOTIDE SEQUENCE [LARGE SCALE GENOMIC DNA]</scope>
    <source>
        <strain evidence="3 4">NCTC1659</strain>
    </source>
</reference>
<accession>A0A1V4AZ21</accession>
<dbReference type="AlphaFoldDB" id="A0A1V4AZ21"/>
<dbReference type="GO" id="GO:0005829">
    <property type="term" value="C:cytosol"/>
    <property type="evidence" value="ECO:0007669"/>
    <property type="project" value="TreeGrafter"/>
</dbReference>
<evidence type="ECO:0000313" key="4">
    <source>
        <dbReference type="Proteomes" id="UP000254329"/>
    </source>
</evidence>
<keyword evidence="4" id="KW-1185">Reference proteome</keyword>
<feature type="coiled-coil region" evidence="2">
    <location>
        <begin position="70"/>
        <end position="111"/>
    </location>
</feature>
<evidence type="ECO:0000313" key="3">
    <source>
        <dbReference type="EMBL" id="STO58979.1"/>
    </source>
</evidence>
<keyword evidence="1 2" id="KW-0963">Cytoplasm</keyword>
<dbReference type="STRING" id="733.B0186_09730"/>
<sequence length="116" mass="14162">MENINKQSFQEVLEYVRMYRLKNKLLRDMDDNNRKIRDNQKRVLLLDNLNQYIRDDMSIADVRAIIESMRDDYETRVDDYTIRNAELSKQRREINNKMKEQKKAHAELLKNQKHSC</sequence>
<proteinExistence type="inferred from homology"/>